<dbReference type="Pfam" id="PF08666">
    <property type="entry name" value="SAF"/>
    <property type="match status" value="1"/>
</dbReference>
<organism evidence="3 4">
    <name type="scientific">Nesterenkonia rhizosphaerae</name>
    <dbReference type="NCBI Taxonomy" id="1348272"/>
    <lineage>
        <taxon>Bacteria</taxon>
        <taxon>Bacillati</taxon>
        <taxon>Actinomycetota</taxon>
        <taxon>Actinomycetes</taxon>
        <taxon>Micrococcales</taxon>
        <taxon>Micrococcaceae</taxon>
        <taxon>Nesterenkonia</taxon>
    </lineage>
</organism>
<dbReference type="InterPro" id="IPR013974">
    <property type="entry name" value="SAF"/>
</dbReference>
<evidence type="ECO:0000313" key="4">
    <source>
        <dbReference type="Proteomes" id="UP001500368"/>
    </source>
</evidence>
<dbReference type="EMBL" id="BAABLW010000005">
    <property type="protein sequence ID" value="GAA4916722.1"/>
    <property type="molecule type" value="Genomic_DNA"/>
</dbReference>
<sequence>MNPKQLRGLVTLIIAGVGAVAVFLAVTSYISEVQAEVGPTTEVYVATEEIGIYQPIGFEAVETQEVPNKYLNDQMITSQEQLAGMKATSTIREGSYLQEDMIEPASSLGDGEREISINFTGDQGIHGRVQPGDRVDVIASFARDQGGPGAGDISYRRAQIPYNVSGVLVQNALVVSVGQPVDAGAAAGAAAEGGADPGMVVPVTFAVSVGQATQLAYGESFAVSMRIIRSGNNETGTAFDLEDQSFQDPDLGPNFRSELENEDGEEDSEGDED</sequence>
<dbReference type="CDD" id="cd11614">
    <property type="entry name" value="SAF_CpaB_FlgA_like"/>
    <property type="match status" value="1"/>
</dbReference>
<name>A0ABP9FUU7_9MICC</name>
<feature type="compositionally biased region" description="Acidic residues" evidence="1">
    <location>
        <begin position="260"/>
        <end position="273"/>
    </location>
</feature>
<accession>A0ABP9FUU7</accession>
<evidence type="ECO:0000259" key="2">
    <source>
        <dbReference type="SMART" id="SM00858"/>
    </source>
</evidence>
<dbReference type="Pfam" id="PF16976">
    <property type="entry name" value="RcpC"/>
    <property type="match status" value="1"/>
</dbReference>
<comment type="caution">
    <text evidence="3">The sequence shown here is derived from an EMBL/GenBank/DDBJ whole genome shotgun (WGS) entry which is preliminary data.</text>
</comment>
<evidence type="ECO:0000256" key="1">
    <source>
        <dbReference type="SAM" id="MobiDB-lite"/>
    </source>
</evidence>
<reference evidence="4" key="1">
    <citation type="journal article" date="2019" name="Int. J. Syst. Evol. Microbiol.">
        <title>The Global Catalogue of Microorganisms (GCM) 10K type strain sequencing project: providing services to taxonomists for standard genome sequencing and annotation.</title>
        <authorList>
            <consortium name="The Broad Institute Genomics Platform"/>
            <consortium name="The Broad Institute Genome Sequencing Center for Infectious Disease"/>
            <person name="Wu L."/>
            <person name="Ma J."/>
        </authorList>
    </citation>
    <scope>NUCLEOTIDE SEQUENCE [LARGE SCALE GENOMIC DNA]</scope>
    <source>
        <strain evidence="4">JCM 19129</strain>
    </source>
</reference>
<dbReference type="SMART" id="SM00858">
    <property type="entry name" value="SAF"/>
    <property type="match status" value="1"/>
</dbReference>
<dbReference type="RefSeq" id="WP_345476982.1">
    <property type="nucleotide sequence ID" value="NZ_BAABLW010000005.1"/>
</dbReference>
<dbReference type="Gene3D" id="3.90.1210.10">
    <property type="entry name" value="Antifreeze-like/N-acetylneuraminic acid synthase C-terminal domain"/>
    <property type="match status" value="1"/>
</dbReference>
<dbReference type="InterPro" id="IPR031571">
    <property type="entry name" value="RcpC_dom"/>
</dbReference>
<dbReference type="Proteomes" id="UP001500368">
    <property type="component" value="Unassembled WGS sequence"/>
</dbReference>
<gene>
    <name evidence="3" type="ORF">GCM10025790_10100</name>
</gene>
<keyword evidence="4" id="KW-1185">Reference proteome</keyword>
<evidence type="ECO:0000313" key="3">
    <source>
        <dbReference type="EMBL" id="GAA4916722.1"/>
    </source>
</evidence>
<feature type="region of interest" description="Disordered" evidence="1">
    <location>
        <begin position="236"/>
        <end position="273"/>
    </location>
</feature>
<protein>
    <recommendedName>
        <fullName evidence="2">SAF domain-containing protein</fullName>
    </recommendedName>
</protein>
<proteinExistence type="predicted"/>
<dbReference type="InterPro" id="IPR017592">
    <property type="entry name" value="Pilus_assmbl_Flp-typ_CpaB"/>
</dbReference>
<feature type="domain" description="SAF" evidence="2">
    <location>
        <begin position="41"/>
        <end position="103"/>
    </location>
</feature>
<dbReference type="NCBIfam" id="TIGR03177">
    <property type="entry name" value="pilus_cpaB"/>
    <property type="match status" value="1"/>
</dbReference>